<evidence type="ECO:0000256" key="1">
    <source>
        <dbReference type="SAM" id="MobiDB-lite"/>
    </source>
</evidence>
<dbReference type="RefSeq" id="XP_030993808.1">
    <property type="nucleotide sequence ID" value="XM_031141931.1"/>
</dbReference>
<feature type="compositionally biased region" description="Polar residues" evidence="1">
    <location>
        <begin position="243"/>
        <end position="254"/>
    </location>
</feature>
<dbReference type="GeneID" id="41974659"/>
<comment type="caution">
    <text evidence="2">The sequence shown here is derived from an EMBL/GenBank/DDBJ whole genome shotgun (WGS) entry which is preliminary data.</text>
</comment>
<sequence>MAGPKRGEGKRRSRRVKHNWTDFELTTMFALISRGAHRDSYGKADNILPLATKLNEALNPGGHPGEDIDIDDVREMLVRLHREKKGVMEFVERQPRPPGRLTRLQRLVFQKRLAYDGSLWEWKVDRREPRERKAHAESFQEWRARLLQRQQSNWEQMKDGTAQGGGNVEDGQGQGQGEGESQDAGGGIENRTQRPMAVPKKGALVRSLRRKGQAVTKPDAATKPEAMTKPATNDDKDMFVEQDGNTMTQSASQMNPAGAANGPVAGASAQHAPLPQLGAWTSTSSHNADHRFGGQYGPAQAVGGDGRGQYLARHDRSSTGAQYTTPFNIGLYGSAHADNGSGGHGHGGNWHTGSAGYRGQRELPPPFANSPVPQRDTPFSPIATPCSPAEGYPQTERFPTTNDGGGGRGAWTPTTGEWNHPAHAQAGMGHGYGQMPQGTTGMPMPYAAHPRSTAWEGGFRHHSSEEGMGMRPHPPLGAYGTPDASSSGTGSPYYGRGGMGQGPWGGRPA</sequence>
<evidence type="ECO:0000313" key="3">
    <source>
        <dbReference type="Proteomes" id="UP000319257"/>
    </source>
</evidence>
<accession>A0A507AX80</accession>
<dbReference type="EMBL" id="SKBQ01000043">
    <property type="protein sequence ID" value="TPX12097.1"/>
    <property type="molecule type" value="Genomic_DNA"/>
</dbReference>
<keyword evidence="3" id="KW-1185">Reference proteome</keyword>
<feature type="compositionally biased region" description="Low complexity" evidence="1">
    <location>
        <begin position="485"/>
        <end position="494"/>
    </location>
</feature>
<feature type="region of interest" description="Disordered" evidence="1">
    <location>
        <begin position="462"/>
        <end position="509"/>
    </location>
</feature>
<organism evidence="2 3">
    <name type="scientific">Thyridium curvatum</name>
    <dbReference type="NCBI Taxonomy" id="1093900"/>
    <lineage>
        <taxon>Eukaryota</taxon>
        <taxon>Fungi</taxon>
        <taxon>Dikarya</taxon>
        <taxon>Ascomycota</taxon>
        <taxon>Pezizomycotina</taxon>
        <taxon>Sordariomycetes</taxon>
        <taxon>Sordariomycetidae</taxon>
        <taxon>Thyridiales</taxon>
        <taxon>Thyridiaceae</taxon>
        <taxon>Thyridium</taxon>
    </lineage>
</organism>
<dbReference type="AlphaFoldDB" id="A0A507AX80"/>
<feature type="compositionally biased region" description="Gly residues" evidence="1">
    <location>
        <begin position="495"/>
        <end position="509"/>
    </location>
</feature>
<proteinExistence type="predicted"/>
<name>A0A507AX80_9PEZI</name>
<feature type="compositionally biased region" description="Gly residues" evidence="1">
    <location>
        <begin position="162"/>
        <end position="188"/>
    </location>
</feature>
<gene>
    <name evidence="2" type="ORF">E0L32_007212</name>
</gene>
<protein>
    <submittedName>
        <fullName evidence="2">Uncharacterized protein</fullName>
    </submittedName>
</protein>
<feature type="compositionally biased region" description="Low complexity" evidence="1">
    <location>
        <begin position="255"/>
        <end position="268"/>
    </location>
</feature>
<reference evidence="2 3" key="1">
    <citation type="submission" date="2019-06" db="EMBL/GenBank/DDBJ databases">
        <title>Draft genome sequence of the filamentous fungus Phialemoniopsis curvata isolated from diesel fuel.</title>
        <authorList>
            <person name="Varaljay V.A."/>
            <person name="Lyon W.J."/>
            <person name="Crouch A.L."/>
            <person name="Drake C.E."/>
            <person name="Hollomon J.M."/>
            <person name="Nadeau L.J."/>
            <person name="Nunn H.S."/>
            <person name="Stevenson B.S."/>
            <person name="Bojanowski C.L."/>
            <person name="Crookes-Goodson W.J."/>
        </authorList>
    </citation>
    <scope>NUCLEOTIDE SEQUENCE [LARGE SCALE GENOMIC DNA]</scope>
    <source>
        <strain evidence="2 3">D216</strain>
    </source>
</reference>
<feature type="region of interest" description="Disordered" evidence="1">
    <location>
        <begin position="156"/>
        <end position="268"/>
    </location>
</feature>
<dbReference type="InParanoid" id="A0A507AX80"/>
<dbReference type="Proteomes" id="UP000319257">
    <property type="component" value="Unassembled WGS sequence"/>
</dbReference>
<evidence type="ECO:0000313" key="2">
    <source>
        <dbReference type="EMBL" id="TPX12097.1"/>
    </source>
</evidence>
<dbReference type="OrthoDB" id="3438628at2759"/>